<comment type="caution">
    <text evidence="1">The sequence shown here is derived from an EMBL/GenBank/DDBJ whole genome shotgun (WGS) entry which is preliminary data.</text>
</comment>
<dbReference type="Proteomes" id="UP001597112">
    <property type="component" value="Unassembled WGS sequence"/>
</dbReference>
<keyword evidence="2" id="KW-1185">Reference proteome</keyword>
<organism evidence="1 2">
    <name type="scientific">Ohtaekwangia kribbensis</name>
    <dbReference type="NCBI Taxonomy" id="688913"/>
    <lineage>
        <taxon>Bacteria</taxon>
        <taxon>Pseudomonadati</taxon>
        <taxon>Bacteroidota</taxon>
        <taxon>Cytophagia</taxon>
        <taxon>Cytophagales</taxon>
        <taxon>Fulvivirgaceae</taxon>
        <taxon>Ohtaekwangia</taxon>
    </lineage>
</organism>
<name>A0ABW3KBS1_9BACT</name>
<dbReference type="RefSeq" id="WP_377583526.1">
    <property type="nucleotide sequence ID" value="NZ_JBHTKA010000008.1"/>
</dbReference>
<evidence type="ECO:0000313" key="1">
    <source>
        <dbReference type="EMBL" id="MFD1002432.1"/>
    </source>
</evidence>
<sequence length="69" mass="8001">MIRYLYHETTEEESREIDRALLCDGELKALYNELCEMVGAMDDAQLQPAATTVLSILSYSRHLQEKRTH</sequence>
<protein>
    <submittedName>
        <fullName evidence="1">Uncharacterized protein</fullName>
    </submittedName>
</protein>
<evidence type="ECO:0000313" key="2">
    <source>
        <dbReference type="Proteomes" id="UP001597112"/>
    </source>
</evidence>
<gene>
    <name evidence="1" type="ORF">ACFQ21_24120</name>
</gene>
<reference evidence="2" key="1">
    <citation type="journal article" date="2019" name="Int. J. Syst. Evol. Microbiol.">
        <title>The Global Catalogue of Microorganisms (GCM) 10K type strain sequencing project: providing services to taxonomists for standard genome sequencing and annotation.</title>
        <authorList>
            <consortium name="The Broad Institute Genomics Platform"/>
            <consortium name="The Broad Institute Genome Sequencing Center for Infectious Disease"/>
            <person name="Wu L."/>
            <person name="Ma J."/>
        </authorList>
    </citation>
    <scope>NUCLEOTIDE SEQUENCE [LARGE SCALE GENOMIC DNA]</scope>
    <source>
        <strain evidence="2">CCUG 58938</strain>
    </source>
</reference>
<proteinExistence type="predicted"/>
<dbReference type="EMBL" id="JBHTKA010000008">
    <property type="protein sequence ID" value="MFD1002432.1"/>
    <property type="molecule type" value="Genomic_DNA"/>
</dbReference>
<accession>A0ABW3KBS1</accession>